<keyword evidence="4 8" id="KW-0276">Fatty acid metabolism</keyword>
<dbReference type="GO" id="GO:0000287">
    <property type="term" value="F:magnesium ion binding"/>
    <property type="evidence" value="ECO:0007669"/>
    <property type="project" value="UniProtKB-UniRule"/>
</dbReference>
<feature type="domain" description="4'-phosphopantetheinyl transferase" evidence="9">
    <location>
        <begin position="5"/>
        <end position="96"/>
    </location>
</feature>
<evidence type="ECO:0000256" key="5">
    <source>
        <dbReference type="ARBA" id="ARBA00022842"/>
    </source>
</evidence>
<dbReference type="InterPro" id="IPR004568">
    <property type="entry name" value="Ppantetheine-prot_Trfase_dom"/>
</dbReference>
<keyword evidence="5 8" id="KW-0460">Magnesium</keyword>
<dbReference type="InterPro" id="IPR002582">
    <property type="entry name" value="ACPS"/>
</dbReference>
<dbReference type="Pfam" id="PF01648">
    <property type="entry name" value="ACPS"/>
    <property type="match status" value="1"/>
</dbReference>
<dbReference type="InterPro" id="IPR037143">
    <property type="entry name" value="4-PPantetheinyl_Trfase_dom_sf"/>
</dbReference>
<dbReference type="GO" id="GO:0008897">
    <property type="term" value="F:holo-[acyl-carrier-protein] synthase activity"/>
    <property type="evidence" value="ECO:0007669"/>
    <property type="project" value="UniProtKB-UniRule"/>
</dbReference>
<evidence type="ECO:0000256" key="4">
    <source>
        <dbReference type="ARBA" id="ARBA00022832"/>
    </source>
</evidence>
<dbReference type="NCBIfam" id="TIGR00556">
    <property type="entry name" value="pantethn_trn"/>
    <property type="match status" value="1"/>
</dbReference>
<comment type="similarity">
    <text evidence="8">Belongs to the P-Pant transferase superfamily. AcpS family.</text>
</comment>
<dbReference type="InterPro" id="IPR008278">
    <property type="entry name" value="4-PPantetheinyl_Trfase_dom"/>
</dbReference>
<dbReference type="Gene3D" id="3.90.470.20">
    <property type="entry name" value="4'-phosphopantetheinyl transferase domain"/>
    <property type="match status" value="1"/>
</dbReference>
<evidence type="ECO:0000313" key="11">
    <source>
        <dbReference type="Proteomes" id="UP000824134"/>
    </source>
</evidence>
<dbReference type="EC" id="2.7.8.7" evidence="8"/>
<name>A0A9D1ZWK1_9MICC</name>
<evidence type="ECO:0000256" key="3">
    <source>
        <dbReference type="ARBA" id="ARBA00022723"/>
    </source>
</evidence>
<dbReference type="SUPFAM" id="SSF56214">
    <property type="entry name" value="4'-phosphopantetheinyl transferase"/>
    <property type="match status" value="1"/>
</dbReference>
<keyword evidence="8" id="KW-0963">Cytoplasm</keyword>
<evidence type="ECO:0000256" key="8">
    <source>
        <dbReference type="HAMAP-Rule" id="MF_00101"/>
    </source>
</evidence>
<evidence type="ECO:0000256" key="2">
    <source>
        <dbReference type="ARBA" id="ARBA00022679"/>
    </source>
</evidence>
<dbReference type="NCBIfam" id="NF000832">
    <property type="entry name" value="PRK00070.3-2"/>
    <property type="match status" value="1"/>
</dbReference>
<dbReference type="GO" id="GO:0006633">
    <property type="term" value="P:fatty acid biosynthetic process"/>
    <property type="evidence" value="ECO:0007669"/>
    <property type="project" value="UniProtKB-UniRule"/>
</dbReference>
<comment type="catalytic activity">
    <reaction evidence="8">
        <text>apo-[ACP] + CoA = holo-[ACP] + adenosine 3',5'-bisphosphate + H(+)</text>
        <dbReference type="Rhea" id="RHEA:12068"/>
        <dbReference type="Rhea" id="RHEA-COMP:9685"/>
        <dbReference type="Rhea" id="RHEA-COMP:9690"/>
        <dbReference type="ChEBI" id="CHEBI:15378"/>
        <dbReference type="ChEBI" id="CHEBI:29999"/>
        <dbReference type="ChEBI" id="CHEBI:57287"/>
        <dbReference type="ChEBI" id="CHEBI:58343"/>
        <dbReference type="ChEBI" id="CHEBI:64479"/>
        <dbReference type="EC" id="2.7.8.7"/>
    </reaction>
</comment>
<sequence length="148" mass="15896">MIIGTGTDVVNIDRFAELLEGTSALRERLFAPGERGLPVRSLAARFAAKEAAAKALRAPSGLNWQDCWVEKDADGAPYLVAEGTVARRAAELGINRWHLTMSHDEPVATATVVAEHLSDSDLLNLLRLDPSARGLLLARPVEEGNQSG</sequence>
<dbReference type="HAMAP" id="MF_00101">
    <property type="entry name" value="AcpS"/>
    <property type="match status" value="1"/>
</dbReference>
<reference evidence="10" key="1">
    <citation type="journal article" date="2021" name="PeerJ">
        <title>Extensive microbial diversity within the chicken gut microbiome revealed by metagenomics and culture.</title>
        <authorList>
            <person name="Gilroy R."/>
            <person name="Ravi A."/>
            <person name="Getino M."/>
            <person name="Pursley I."/>
            <person name="Horton D.L."/>
            <person name="Alikhan N.F."/>
            <person name="Baker D."/>
            <person name="Gharbi K."/>
            <person name="Hall N."/>
            <person name="Watson M."/>
            <person name="Adriaenssens E.M."/>
            <person name="Foster-Nyarko E."/>
            <person name="Jarju S."/>
            <person name="Secka A."/>
            <person name="Antonio M."/>
            <person name="Oren A."/>
            <person name="Chaudhuri R.R."/>
            <person name="La Ragione R."/>
            <person name="Hildebrand F."/>
            <person name="Pallen M.J."/>
        </authorList>
    </citation>
    <scope>NUCLEOTIDE SEQUENCE</scope>
    <source>
        <strain evidence="10">ChiHjej12B11-9195</strain>
    </source>
</reference>
<evidence type="ECO:0000256" key="1">
    <source>
        <dbReference type="ARBA" id="ARBA00022516"/>
    </source>
</evidence>
<dbReference type="AlphaFoldDB" id="A0A9D1ZWK1"/>
<comment type="function">
    <text evidence="8">Transfers the 4'-phosphopantetheine moiety from coenzyme A to a Ser of acyl-carrier-protein.</text>
</comment>
<feature type="binding site" evidence="8">
    <location>
        <position position="8"/>
    </location>
    <ligand>
        <name>Mg(2+)</name>
        <dbReference type="ChEBI" id="CHEBI:18420"/>
    </ligand>
</feature>
<dbReference type="Proteomes" id="UP000824134">
    <property type="component" value="Unassembled WGS sequence"/>
</dbReference>
<evidence type="ECO:0000259" key="9">
    <source>
        <dbReference type="Pfam" id="PF01648"/>
    </source>
</evidence>
<feature type="binding site" evidence="8">
    <location>
        <position position="50"/>
    </location>
    <ligand>
        <name>Mg(2+)</name>
        <dbReference type="ChEBI" id="CHEBI:18420"/>
    </ligand>
</feature>
<protein>
    <recommendedName>
        <fullName evidence="8">Holo-[acyl-carrier-protein] synthase</fullName>
        <shortName evidence="8">Holo-ACP synthase</shortName>
        <ecNumber evidence="8">2.7.8.7</ecNumber>
    </recommendedName>
    <alternativeName>
        <fullName evidence="8">4'-phosphopantetheinyl transferase AcpS</fullName>
    </alternativeName>
</protein>
<dbReference type="GO" id="GO:0005737">
    <property type="term" value="C:cytoplasm"/>
    <property type="evidence" value="ECO:0007669"/>
    <property type="project" value="UniProtKB-SubCell"/>
</dbReference>
<comment type="cofactor">
    <cofactor evidence="8">
        <name>Mg(2+)</name>
        <dbReference type="ChEBI" id="CHEBI:18420"/>
    </cofactor>
</comment>
<organism evidence="10 11">
    <name type="scientific">Candidatus Rothia avicola</name>
    <dbReference type="NCBI Taxonomy" id="2840478"/>
    <lineage>
        <taxon>Bacteria</taxon>
        <taxon>Bacillati</taxon>
        <taxon>Actinomycetota</taxon>
        <taxon>Actinomycetes</taxon>
        <taxon>Micrococcales</taxon>
        <taxon>Micrococcaceae</taxon>
        <taxon>Rothia</taxon>
    </lineage>
</organism>
<comment type="subcellular location">
    <subcellularLocation>
        <location evidence="8">Cytoplasm</location>
    </subcellularLocation>
</comment>
<dbReference type="EMBL" id="DXCN01000050">
    <property type="protein sequence ID" value="HIY95394.1"/>
    <property type="molecule type" value="Genomic_DNA"/>
</dbReference>
<evidence type="ECO:0000256" key="6">
    <source>
        <dbReference type="ARBA" id="ARBA00023098"/>
    </source>
</evidence>
<evidence type="ECO:0000256" key="7">
    <source>
        <dbReference type="ARBA" id="ARBA00023160"/>
    </source>
</evidence>
<keyword evidence="7 8" id="KW-0275">Fatty acid biosynthesis</keyword>
<reference evidence="10" key="2">
    <citation type="submission" date="2021-04" db="EMBL/GenBank/DDBJ databases">
        <authorList>
            <person name="Gilroy R."/>
        </authorList>
    </citation>
    <scope>NUCLEOTIDE SEQUENCE</scope>
    <source>
        <strain evidence="10">ChiHjej12B11-9195</strain>
    </source>
</reference>
<comment type="caution">
    <text evidence="10">The sequence shown here is derived from an EMBL/GenBank/DDBJ whole genome shotgun (WGS) entry which is preliminary data.</text>
</comment>
<accession>A0A9D1ZWK1</accession>
<keyword evidence="1 8" id="KW-0444">Lipid biosynthesis</keyword>
<gene>
    <name evidence="8" type="primary">acpS</name>
    <name evidence="10" type="ORF">H9821_07010</name>
</gene>
<proteinExistence type="inferred from homology"/>
<keyword evidence="3 8" id="KW-0479">Metal-binding</keyword>
<keyword evidence="6 8" id="KW-0443">Lipid metabolism</keyword>
<keyword evidence="2 8" id="KW-0808">Transferase</keyword>
<evidence type="ECO:0000313" key="10">
    <source>
        <dbReference type="EMBL" id="HIY95394.1"/>
    </source>
</evidence>